<protein>
    <submittedName>
        <fullName evidence="1">Uncharacterized protein</fullName>
    </submittedName>
</protein>
<sequence>MSYSRLGKASSSQTASAFVGFLGLPIEIRNNIYKQVLVVPHPLYIFQDSGSRVEMFAPEIPCRWLALLYTNKQISDEARAVLYGNNHFTLMETTNHLLESFLVRIGHVNASLLSHLCINFPTIERIGQLGEIRPTEDSLRSLQLLQQECTNLKALEALIYSPGSSDLINEDQNTQFIRDVLTEIDVRFRGIACLNKIIVRFYTRPPNPSVTELMQELGWVVLAGDG</sequence>
<organism evidence="1 2">
    <name type="scientific">Talaromyces proteolyticus</name>
    <dbReference type="NCBI Taxonomy" id="1131652"/>
    <lineage>
        <taxon>Eukaryota</taxon>
        <taxon>Fungi</taxon>
        <taxon>Dikarya</taxon>
        <taxon>Ascomycota</taxon>
        <taxon>Pezizomycotina</taxon>
        <taxon>Eurotiomycetes</taxon>
        <taxon>Eurotiomycetidae</taxon>
        <taxon>Eurotiales</taxon>
        <taxon>Trichocomaceae</taxon>
        <taxon>Talaromyces</taxon>
        <taxon>Talaromyces sect. Bacilispori</taxon>
    </lineage>
</organism>
<dbReference type="PANTHER" id="PTHR42085">
    <property type="entry name" value="F-BOX DOMAIN-CONTAINING PROTEIN"/>
    <property type="match status" value="1"/>
</dbReference>
<gene>
    <name evidence="1" type="ORF">BGW36DRAFT_299234</name>
</gene>
<name>A0AAD4KTP7_9EURO</name>
<evidence type="ECO:0000313" key="1">
    <source>
        <dbReference type="EMBL" id="KAH8695690.1"/>
    </source>
</evidence>
<reference evidence="1" key="1">
    <citation type="submission" date="2021-12" db="EMBL/GenBank/DDBJ databases">
        <title>Convergent genome expansion in fungi linked to evolution of root-endophyte symbiosis.</title>
        <authorList>
            <consortium name="DOE Joint Genome Institute"/>
            <person name="Ke Y.-H."/>
            <person name="Bonito G."/>
            <person name="Liao H.-L."/>
            <person name="Looney B."/>
            <person name="Rojas-Flechas A."/>
            <person name="Nash J."/>
            <person name="Hameed K."/>
            <person name="Schadt C."/>
            <person name="Martin F."/>
            <person name="Crous P.W."/>
            <person name="Miettinen O."/>
            <person name="Magnuson J.K."/>
            <person name="Labbe J."/>
            <person name="Jacobson D."/>
            <person name="Doktycz M.J."/>
            <person name="Veneault-Fourrey C."/>
            <person name="Kuo A."/>
            <person name="Mondo S."/>
            <person name="Calhoun S."/>
            <person name="Riley R."/>
            <person name="Ohm R."/>
            <person name="LaButti K."/>
            <person name="Andreopoulos B."/>
            <person name="Pangilinan J."/>
            <person name="Nolan M."/>
            <person name="Tritt A."/>
            <person name="Clum A."/>
            <person name="Lipzen A."/>
            <person name="Daum C."/>
            <person name="Barry K."/>
            <person name="Grigoriev I.V."/>
            <person name="Vilgalys R."/>
        </authorList>
    </citation>
    <scope>NUCLEOTIDE SEQUENCE</scope>
    <source>
        <strain evidence="1">PMI_201</strain>
    </source>
</reference>
<dbReference type="RefSeq" id="XP_046070832.1">
    <property type="nucleotide sequence ID" value="XM_046211511.1"/>
</dbReference>
<evidence type="ECO:0000313" key="2">
    <source>
        <dbReference type="Proteomes" id="UP001201262"/>
    </source>
</evidence>
<dbReference type="Proteomes" id="UP001201262">
    <property type="component" value="Unassembled WGS sequence"/>
</dbReference>
<proteinExistence type="predicted"/>
<dbReference type="InterPro" id="IPR038883">
    <property type="entry name" value="AN11006-like"/>
</dbReference>
<comment type="caution">
    <text evidence="1">The sequence shown here is derived from an EMBL/GenBank/DDBJ whole genome shotgun (WGS) entry which is preliminary data.</text>
</comment>
<dbReference type="AlphaFoldDB" id="A0AAD4KTP7"/>
<accession>A0AAD4KTP7</accession>
<dbReference type="GeneID" id="70241798"/>
<dbReference type="PANTHER" id="PTHR42085:SF7">
    <property type="entry name" value="F-BOX DOMAIN-CONTAINING PROTEIN"/>
    <property type="match status" value="1"/>
</dbReference>
<dbReference type="EMBL" id="JAJTJA010000008">
    <property type="protein sequence ID" value="KAH8695690.1"/>
    <property type="molecule type" value="Genomic_DNA"/>
</dbReference>
<keyword evidence="2" id="KW-1185">Reference proteome</keyword>